<sequence length="137" mass="15339">MKIKSYCELLFGSREAYQKKVVAQLKKSRLKKRIDLVPVDKILEKEGLPLVREVERDPSKLTSRFFSLVSGSFGCTVNGVIGREIKKFLKSSQNFDAVLRDIEAAKFRASVPFGRQSLAVLRIAISCIEECEPAASS</sequence>
<reference evidence="1 2" key="1">
    <citation type="journal article" date="2016" name="Nat. Commun.">
        <title>Thousands of microbial genomes shed light on interconnected biogeochemical processes in an aquifer system.</title>
        <authorList>
            <person name="Anantharaman K."/>
            <person name="Brown C.T."/>
            <person name="Hug L.A."/>
            <person name="Sharon I."/>
            <person name="Castelle C.J."/>
            <person name="Probst A.J."/>
            <person name="Thomas B.C."/>
            <person name="Singh A."/>
            <person name="Wilkins M.J."/>
            <person name="Karaoz U."/>
            <person name="Brodie E.L."/>
            <person name="Williams K.H."/>
            <person name="Hubbard S.S."/>
            <person name="Banfield J.F."/>
        </authorList>
    </citation>
    <scope>NUCLEOTIDE SEQUENCE [LARGE SCALE GENOMIC DNA]</scope>
</reference>
<dbReference type="Proteomes" id="UP000177130">
    <property type="component" value="Unassembled WGS sequence"/>
</dbReference>
<evidence type="ECO:0000313" key="2">
    <source>
        <dbReference type="Proteomes" id="UP000177130"/>
    </source>
</evidence>
<gene>
    <name evidence="1" type="ORF">A3C72_02060</name>
</gene>
<accession>A0A1G2MII5</accession>
<dbReference type="EMBL" id="MHRK01000044">
    <property type="protein sequence ID" value="OHA22979.1"/>
    <property type="molecule type" value="Genomic_DNA"/>
</dbReference>
<organism evidence="1 2">
    <name type="scientific">Candidatus Taylorbacteria bacterium RIFCSPHIGHO2_02_FULL_43_32b</name>
    <dbReference type="NCBI Taxonomy" id="1802306"/>
    <lineage>
        <taxon>Bacteria</taxon>
        <taxon>Candidatus Tayloriibacteriota</taxon>
    </lineage>
</organism>
<dbReference type="AlphaFoldDB" id="A0A1G2MII5"/>
<dbReference type="STRING" id="1802306.A3C72_02060"/>
<comment type="caution">
    <text evidence="1">The sequence shown here is derived from an EMBL/GenBank/DDBJ whole genome shotgun (WGS) entry which is preliminary data.</text>
</comment>
<proteinExistence type="predicted"/>
<evidence type="ECO:0000313" key="1">
    <source>
        <dbReference type="EMBL" id="OHA22979.1"/>
    </source>
</evidence>
<protein>
    <submittedName>
        <fullName evidence="1">Uncharacterized protein</fullName>
    </submittedName>
</protein>
<name>A0A1G2MII5_9BACT</name>